<dbReference type="InterPro" id="IPR042168">
    <property type="entry name" value="Pcp2"/>
</dbReference>
<dbReference type="InterPro" id="IPR011990">
    <property type="entry name" value="TPR-like_helical_dom_sf"/>
</dbReference>
<reference evidence="2" key="1">
    <citation type="submission" date="2011-08" db="EMBL/GenBank/DDBJ databases">
        <title>The draft genome of Latimeria chalumnae.</title>
        <authorList>
            <person name="Di Palma F."/>
            <person name="Alfoldi J."/>
            <person name="Johnson J."/>
            <person name="Berlin A."/>
            <person name="Gnerre S."/>
            <person name="Jaffe D."/>
            <person name="MacCallum I."/>
            <person name="Young S."/>
            <person name="Walker B.J."/>
            <person name="Lander E."/>
            <person name="Lindblad-Toh K."/>
        </authorList>
    </citation>
    <scope>NUCLEOTIDE SEQUENCE [LARGE SCALE GENOMIC DNA]</scope>
    <source>
        <strain evidence="2">Wild caught</strain>
    </source>
</reference>
<dbReference type="EMBL" id="AFYH01167711">
    <property type="status" value="NOT_ANNOTATED_CDS"/>
    <property type="molecule type" value="Genomic_DNA"/>
</dbReference>
<dbReference type="InterPro" id="IPR003109">
    <property type="entry name" value="GoLoco_motif"/>
</dbReference>
<protein>
    <submittedName>
        <fullName evidence="1">Purkinje cell protein 2</fullName>
    </submittedName>
</protein>
<dbReference type="Ensembl" id="ENSLACT00000013192.1">
    <property type="protein sequence ID" value="ENSLACP00000013096.1"/>
    <property type="gene ID" value="ENSLACG00000011536.1"/>
</dbReference>
<accession>H3ATX5</accession>
<dbReference type="Proteomes" id="UP000008672">
    <property type="component" value="Unassembled WGS sequence"/>
</dbReference>
<dbReference type="Pfam" id="PF02188">
    <property type="entry name" value="GoLoco"/>
    <property type="match status" value="2"/>
</dbReference>
<dbReference type="eggNOG" id="KOG1130">
    <property type="taxonomic scope" value="Eukaryota"/>
</dbReference>
<dbReference type="AlphaFoldDB" id="H3ATX5"/>
<reference evidence="1" key="2">
    <citation type="submission" date="2025-08" db="UniProtKB">
        <authorList>
            <consortium name="Ensembl"/>
        </authorList>
    </citation>
    <scope>IDENTIFICATION</scope>
</reference>
<dbReference type="EMBL" id="AFYH01167712">
    <property type="status" value="NOT_ANNOTATED_CDS"/>
    <property type="molecule type" value="Genomic_DNA"/>
</dbReference>
<dbReference type="HOGENOM" id="CLU_166511_1_0_1"/>
<dbReference type="PROSITE" id="PS50877">
    <property type="entry name" value="GOLOCO"/>
    <property type="match status" value="2"/>
</dbReference>
<dbReference type="InParanoid" id="H3ATX5"/>
<sequence>EEQEGFFNLVSQVQGERMDDQRCNIQIGKPNLESPASEENCALASPEIDNFLDLLANSQSRRLDDQRVTFTHLPGFQMSENSSSKSSSTGN</sequence>
<dbReference type="OMA" id="ITVHICK"/>
<dbReference type="PANTHER" id="PTHR47503:SF1">
    <property type="entry name" value="PURKINJE CELL PROTEIN 2 HOMOLOG"/>
    <property type="match status" value="1"/>
</dbReference>
<dbReference type="GeneTree" id="ENSGT00940000162025"/>
<dbReference type="SMART" id="SM00390">
    <property type="entry name" value="GoLoco"/>
    <property type="match status" value="2"/>
</dbReference>
<evidence type="ECO:0000313" key="1">
    <source>
        <dbReference type="Ensembl" id="ENSLACP00000013096.1"/>
    </source>
</evidence>
<organism evidence="1 2">
    <name type="scientific">Latimeria chalumnae</name>
    <name type="common">Coelacanth</name>
    <dbReference type="NCBI Taxonomy" id="7897"/>
    <lineage>
        <taxon>Eukaryota</taxon>
        <taxon>Metazoa</taxon>
        <taxon>Chordata</taxon>
        <taxon>Craniata</taxon>
        <taxon>Vertebrata</taxon>
        <taxon>Euteleostomi</taxon>
        <taxon>Coelacanthiformes</taxon>
        <taxon>Coelacanthidae</taxon>
        <taxon>Latimeria</taxon>
    </lineage>
</organism>
<dbReference type="Gene3D" id="1.25.40.10">
    <property type="entry name" value="Tetratricopeptide repeat domain"/>
    <property type="match status" value="1"/>
</dbReference>
<reference evidence="1" key="3">
    <citation type="submission" date="2025-09" db="UniProtKB">
        <authorList>
            <consortium name="Ensembl"/>
        </authorList>
    </citation>
    <scope>IDENTIFICATION</scope>
</reference>
<dbReference type="Bgee" id="ENSLACG00000011536">
    <property type="expression patterns" value="Expressed in muscle tissue and 1 other cell type or tissue"/>
</dbReference>
<gene>
    <name evidence="1" type="primary">PCP2</name>
</gene>
<proteinExistence type="predicted"/>
<keyword evidence="2" id="KW-1185">Reference proteome</keyword>
<dbReference type="STRING" id="7897.ENSLACP00000013096"/>
<dbReference type="GO" id="GO:0005085">
    <property type="term" value="F:guanyl-nucleotide exchange factor activity"/>
    <property type="evidence" value="ECO:0007669"/>
    <property type="project" value="InterPro"/>
</dbReference>
<dbReference type="PANTHER" id="PTHR47503">
    <property type="entry name" value="PURKINJE CELL PROTEIN 2"/>
    <property type="match status" value="1"/>
</dbReference>
<evidence type="ECO:0000313" key="2">
    <source>
        <dbReference type="Proteomes" id="UP000008672"/>
    </source>
</evidence>
<name>H3ATX5_LATCH</name>